<protein>
    <submittedName>
        <fullName evidence="1">DUF5340 family protein</fullName>
    </submittedName>
</protein>
<keyword evidence="2" id="KW-1185">Reference proteome</keyword>
<proteinExistence type="predicted"/>
<sequence length="86" mass="10042">MDRPIPLPSHIHYELLLQLLERQTLFSLQQRSPQQQQIQELIFTLRKALSQQKQLEESCRSSGIAIEYHWSLNDTAAPSAPHTDEY</sequence>
<accession>A0ABW6IC27</accession>
<organism evidence="1 2">
    <name type="scientific">Almyronema epifaneia S1</name>
    <dbReference type="NCBI Taxonomy" id="2991925"/>
    <lineage>
        <taxon>Bacteria</taxon>
        <taxon>Bacillati</taxon>
        <taxon>Cyanobacteriota</taxon>
        <taxon>Cyanophyceae</taxon>
        <taxon>Nodosilineales</taxon>
        <taxon>Nodosilineaceae</taxon>
        <taxon>Almyronema</taxon>
        <taxon>Almyronema epifaneia</taxon>
    </lineage>
</organism>
<comment type="caution">
    <text evidence="1">The sequence shown here is derived from an EMBL/GenBank/DDBJ whole genome shotgun (WGS) entry which is preliminary data.</text>
</comment>
<dbReference type="Pfam" id="PF17275">
    <property type="entry name" value="DUF5340"/>
    <property type="match status" value="1"/>
</dbReference>
<dbReference type="InterPro" id="IPR035228">
    <property type="entry name" value="DUF5340"/>
</dbReference>
<name>A0ABW6IC27_9CYAN</name>
<dbReference type="RefSeq" id="WP_377962757.1">
    <property type="nucleotide sequence ID" value="NZ_JBHZOL010000031.1"/>
</dbReference>
<evidence type="ECO:0000313" key="2">
    <source>
        <dbReference type="Proteomes" id="UP001600165"/>
    </source>
</evidence>
<evidence type="ECO:0000313" key="1">
    <source>
        <dbReference type="EMBL" id="MFE4105708.1"/>
    </source>
</evidence>
<gene>
    <name evidence="1" type="ORF">ACFVKH_05425</name>
</gene>
<dbReference type="EMBL" id="JBHZOL010000031">
    <property type="protein sequence ID" value="MFE4105708.1"/>
    <property type="molecule type" value="Genomic_DNA"/>
</dbReference>
<dbReference type="Proteomes" id="UP001600165">
    <property type="component" value="Unassembled WGS sequence"/>
</dbReference>
<reference evidence="1 2" key="1">
    <citation type="submission" date="2024-10" db="EMBL/GenBank/DDBJ databases">
        <authorList>
            <person name="Ratan Roy A."/>
            <person name="Morales Sandoval P.H."/>
            <person name="De Los Santos Villalobos S."/>
            <person name="Chakraborty S."/>
            <person name="Mukherjee J."/>
        </authorList>
    </citation>
    <scope>NUCLEOTIDE SEQUENCE [LARGE SCALE GENOMIC DNA]</scope>
    <source>
        <strain evidence="1 2">S1</strain>
    </source>
</reference>